<dbReference type="InterPro" id="IPR020904">
    <property type="entry name" value="Sc_DH/Rdtase_CS"/>
</dbReference>
<name>A0A1I1XG78_9BACT</name>
<sequence length="277" mass="29179">MNAMTWFITGASSGLGAALANAALGVGHHVVVTARDNARLRTLADAHPDAVLPLSMDLSRPHEIEAAVAAAEAWGGGIDVLVNNAAVGYLAAVEEGEDQKIRTLFETNVFGVAKTIRSALPGMRARGRGAIINITSMNGVVAMPALGYYSASKFALEGLTEALSQEVAPLGIKVMSVEPGGFRTGIVERNLRSPKIDAYGATAHAIIDLLVNDKEGALAPGDPDRMAKILVRLATSGDTPQRLSLGADSWTAIMAKLDAQRAEYEAWKDVSHSTYFE</sequence>
<evidence type="ECO:0000256" key="4">
    <source>
        <dbReference type="SAM" id="SignalP"/>
    </source>
</evidence>
<proteinExistence type="inferred from homology"/>
<dbReference type="PANTHER" id="PTHR43976">
    <property type="entry name" value="SHORT CHAIN DEHYDROGENASE"/>
    <property type="match status" value="1"/>
</dbReference>
<dbReference type="OrthoDB" id="658698at2"/>
<organism evidence="5 6">
    <name type="scientific">Nannocystis exedens</name>
    <dbReference type="NCBI Taxonomy" id="54"/>
    <lineage>
        <taxon>Bacteria</taxon>
        <taxon>Pseudomonadati</taxon>
        <taxon>Myxococcota</taxon>
        <taxon>Polyangia</taxon>
        <taxon>Nannocystales</taxon>
        <taxon>Nannocystaceae</taxon>
        <taxon>Nannocystis</taxon>
    </lineage>
</organism>
<dbReference type="AlphaFoldDB" id="A0A1I1XG78"/>
<dbReference type="PROSITE" id="PS00061">
    <property type="entry name" value="ADH_SHORT"/>
    <property type="match status" value="1"/>
</dbReference>
<keyword evidence="2" id="KW-0560">Oxidoreductase</keyword>
<dbReference type="Proteomes" id="UP000199400">
    <property type="component" value="Unassembled WGS sequence"/>
</dbReference>
<dbReference type="InterPro" id="IPR051911">
    <property type="entry name" value="SDR_oxidoreductase"/>
</dbReference>
<dbReference type="EMBL" id="FOMX01000008">
    <property type="protein sequence ID" value="SFE06366.1"/>
    <property type="molecule type" value="Genomic_DNA"/>
</dbReference>
<evidence type="ECO:0000256" key="1">
    <source>
        <dbReference type="ARBA" id="ARBA00006484"/>
    </source>
</evidence>
<dbReference type="InterPro" id="IPR002347">
    <property type="entry name" value="SDR_fam"/>
</dbReference>
<dbReference type="Pfam" id="PF00106">
    <property type="entry name" value="adh_short"/>
    <property type="match status" value="1"/>
</dbReference>
<dbReference type="PANTHER" id="PTHR43976:SF16">
    <property type="entry name" value="SHORT-CHAIN DEHYDROGENASE_REDUCTASE FAMILY PROTEIN"/>
    <property type="match status" value="1"/>
</dbReference>
<comment type="similarity">
    <text evidence="1 3">Belongs to the short-chain dehydrogenases/reductases (SDR) family.</text>
</comment>
<gene>
    <name evidence="5" type="ORF">SAMN02745121_02841</name>
</gene>
<evidence type="ECO:0000313" key="6">
    <source>
        <dbReference type="Proteomes" id="UP000199400"/>
    </source>
</evidence>
<dbReference type="CDD" id="cd05374">
    <property type="entry name" value="17beta-HSD-like_SDR_c"/>
    <property type="match status" value="1"/>
</dbReference>
<dbReference type="PRINTS" id="PR00080">
    <property type="entry name" value="SDRFAMILY"/>
</dbReference>
<dbReference type="Gene3D" id="3.40.50.720">
    <property type="entry name" value="NAD(P)-binding Rossmann-like Domain"/>
    <property type="match status" value="1"/>
</dbReference>
<dbReference type="InterPro" id="IPR036291">
    <property type="entry name" value="NAD(P)-bd_dom_sf"/>
</dbReference>
<keyword evidence="4" id="KW-0732">Signal</keyword>
<evidence type="ECO:0000256" key="2">
    <source>
        <dbReference type="ARBA" id="ARBA00023002"/>
    </source>
</evidence>
<dbReference type="RefSeq" id="WP_096331300.1">
    <property type="nucleotide sequence ID" value="NZ_NETK01000001.1"/>
</dbReference>
<feature type="signal peptide" evidence="4">
    <location>
        <begin position="1"/>
        <end position="22"/>
    </location>
</feature>
<feature type="chain" id="PRO_5011767236" evidence="4">
    <location>
        <begin position="23"/>
        <end position="277"/>
    </location>
</feature>
<dbReference type="NCBIfam" id="NF004824">
    <property type="entry name" value="PRK06180.1"/>
    <property type="match status" value="1"/>
</dbReference>
<dbReference type="GO" id="GO:0016491">
    <property type="term" value="F:oxidoreductase activity"/>
    <property type="evidence" value="ECO:0007669"/>
    <property type="project" value="UniProtKB-KW"/>
</dbReference>
<dbReference type="PRINTS" id="PR00081">
    <property type="entry name" value="GDHRDH"/>
</dbReference>
<dbReference type="STRING" id="54.SAMN02745121_02841"/>
<evidence type="ECO:0000256" key="3">
    <source>
        <dbReference type="RuleBase" id="RU000363"/>
    </source>
</evidence>
<keyword evidence="6" id="KW-1185">Reference proteome</keyword>
<reference evidence="6" key="1">
    <citation type="submission" date="2016-10" db="EMBL/GenBank/DDBJ databases">
        <authorList>
            <person name="Varghese N."/>
            <person name="Submissions S."/>
        </authorList>
    </citation>
    <scope>NUCLEOTIDE SEQUENCE [LARGE SCALE GENOMIC DNA]</scope>
    <source>
        <strain evidence="6">ATCC 25963</strain>
    </source>
</reference>
<protein>
    <submittedName>
        <fullName evidence="5">Short-chain dehydrogenase</fullName>
    </submittedName>
</protein>
<dbReference type="SUPFAM" id="SSF51735">
    <property type="entry name" value="NAD(P)-binding Rossmann-fold domains"/>
    <property type="match status" value="1"/>
</dbReference>
<evidence type="ECO:0000313" key="5">
    <source>
        <dbReference type="EMBL" id="SFE06366.1"/>
    </source>
</evidence>
<accession>A0A1I1XG78</accession>